<dbReference type="KEGG" id="rsn:RSPO_c02548"/>
<evidence type="ECO:0000313" key="1">
    <source>
        <dbReference type="EMBL" id="AEG69842.1"/>
    </source>
</evidence>
<dbReference type="Proteomes" id="UP000007953">
    <property type="component" value="Chromosome"/>
</dbReference>
<protein>
    <submittedName>
        <fullName evidence="1">Uncharacterized protein</fullName>
    </submittedName>
</protein>
<sequence>MMRQWNGPSGPFLFERWPPVRPIDARWIELQKNIIIANRFQTDF</sequence>
<dbReference type="HOGENOM" id="CLU_3221111_0_0_4"/>
<dbReference type="EMBL" id="CP002819">
    <property type="protein sequence ID" value="AEG69842.1"/>
    <property type="molecule type" value="Genomic_DNA"/>
</dbReference>
<accession>F6G3K9</accession>
<dbReference type="AlphaFoldDB" id="F6G3K9"/>
<proteinExistence type="predicted"/>
<reference evidence="1 2" key="1">
    <citation type="journal article" date="2011" name="J. Bacteriol.">
        <title>Complete genome sequence of the plant pathogen Ralstonia solanacearum strain Po82.</title>
        <authorList>
            <person name="Xu J."/>
            <person name="Zheng H.J."/>
            <person name="Liu L."/>
            <person name="Pan Z.C."/>
            <person name="Prior P."/>
            <person name="Tang B."/>
            <person name="Xu J.S."/>
            <person name="Zhang H."/>
            <person name="Tian Q."/>
            <person name="Zhang L.Q."/>
            <person name="Feng J."/>
        </authorList>
    </citation>
    <scope>NUCLEOTIDE SEQUENCE [LARGE SCALE GENOMIC DNA]</scope>
    <source>
        <strain evidence="1 2">Po82</strain>
    </source>
</reference>
<gene>
    <name evidence="1" type="ordered locus">RSPO_c02548</name>
</gene>
<organism evidence="1 2">
    <name type="scientific">Ralstonia solanacearum (strain Po82)</name>
    <dbReference type="NCBI Taxonomy" id="1031711"/>
    <lineage>
        <taxon>Bacteria</taxon>
        <taxon>Pseudomonadati</taxon>
        <taxon>Pseudomonadota</taxon>
        <taxon>Betaproteobacteria</taxon>
        <taxon>Burkholderiales</taxon>
        <taxon>Burkholderiaceae</taxon>
        <taxon>Ralstonia</taxon>
        <taxon>Ralstonia solanacearum species complex</taxon>
    </lineage>
</organism>
<name>F6G3K9_RALS8</name>
<evidence type="ECO:0000313" key="2">
    <source>
        <dbReference type="Proteomes" id="UP000007953"/>
    </source>
</evidence>